<proteinExistence type="predicted"/>
<evidence type="ECO:0000313" key="3">
    <source>
        <dbReference type="Proteomes" id="UP000053424"/>
    </source>
</evidence>
<name>A0A0C3CAA1_HEBCY</name>
<evidence type="ECO:0000313" key="2">
    <source>
        <dbReference type="EMBL" id="KIM40536.1"/>
    </source>
</evidence>
<feature type="region of interest" description="Disordered" evidence="1">
    <location>
        <begin position="36"/>
        <end position="57"/>
    </location>
</feature>
<gene>
    <name evidence="2" type="ORF">M413DRAFT_445978</name>
</gene>
<keyword evidence="3" id="KW-1185">Reference proteome</keyword>
<dbReference type="EMBL" id="KN831782">
    <property type="protein sequence ID" value="KIM40536.1"/>
    <property type="molecule type" value="Genomic_DNA"/>
</dbReference>
<organism evidence="2 3">
    <name type="scientific">Hebeloma cylindrosporum</name>
    <dbReference type="NCBI Taxonomy" id="76867"/>
    <lineage>
        <taxon>Eukaryota</taxon>
        <taxon>Fungi</taxon>
        <taxon>Dikarya</taxon>
        <taxon>Basidiomycota</taxon>
        <taxon>Agaricomycotina</taxon>
        <taxon>Agaricomycetes</taxon>
        <taxon>Agaricomycetidae</taxon>
        <taxon>Agaricales</taxon>
        <taxon>Agaricineae</taxon>
        <taxon>Hymenogastraceae</taxon>
        <taxon>Hebeloma</taxon>
    </lineage>
</organism>
<dbReference type="AlphaFoldDB" id="A0A0C3CAA1"/>
<dbReference type="Proteomes" id="UP000053424">
    <property type="component" value="Unassembled WGS sequence"/>
</dbReference>
<dbReference type="HOGENOM" id="CLU_2758049_0_0_1"/>
<reference evidence="3" key="2">
    <citation type="submission" date="2015-01" db="EMBL/GenBank/DDBJ databases">
        <title>Evolutionary Origins and Diversification of the Mycorrhizal Mutualists.</title>
        <authorList>
            <consortium name="DOE Joint Genome Institute"/>
            <consortium name="Mycorrhizal Genomics Consortium"/>
            <person name="Kohler A."/>
            <person name="Kuo A."/>
            <person name="Nagy L.G."/>
            <person name="Floudas D."/>
            <person name="Copeland A."/>
            <person name="Barry K.W."/>
            <person name="Cichocki N."/>
            <person name="Veneault-Fourrey C."/>
            <person name="LaButti K."/>
            <person name="Lindquist E.A."/>
            <person name="Lipzen A."/>
            <person name="Lundell T."/>
            <person name="Morin E."/>
            <person name="Murat C."/>
            <person name="Riley R."/>
            <person name="Ohm R."/>
            <person name="Sun H."/>
            <person name="Tunlid A."/>
            <person name="Henrissat B."/>
            <person name="Grigoriev I.V."/>
            <person name="Hibbett D.S."/>
            <person name="Martin F."/>
        </authorList>
    </citation>
    <scope>NUCLEOTIDE SEQUENCE [LARGE SCALE GENOMIC DNA]</scope>
    <source>
        <strain evidence="3">h7</strain>
    </source>
</reference>
<evidence type="ECO:0000256" key="1">
    <source>
        <dbReference type="SAM" id="MobiDB-lite"/>
    </source>
</evidence>
<accession>A0A0C3CAA1</accession>
<sequence length="70" mass="7773">MIISQASRQVSWKVVCSKRLIPMSAPNSIEFSELPQSTHERTEFLSPGPGGVRGTSKPNIADFEVCNRLR</sequence>
<reference evidence="2 3" key="1">
    <citation type="submission" date="2014-04" db="EMBL/GenBank/DDBJ databases">
        <authorList>
            <consortium name="DOE Joint Genome Institute"/>
            <person name="Kuo A."/>
            <person name="Gay G."/>
            <person name="Dore J."/>
            <person name="Kohler A."/>
            <person name="Nagy L.G."/>
            <person name="Floudas D."/>
            <person name="Copeland A."/>
            <person name="Barry K.W."/>
            <person name="Cichocki N."/>
            <person name="Veneault-Fourrey C."/>
            <person name="LaButti K."/>
            <person name="Lindquist E.A."/>
            <person name="Lipzen A."/>
            <person name="Lundell T."/>
            <person name="Morin E."/>
            <person name="Murat C."/>
            <person name="Sun H."/>
            <person name="Tunlid A."/>
            <person name="Henrissat B."/>
            <person name="Grigoriev I.V."/>
            <person name="Hibbett D.S."/>
            <person name="Martin F."/>
            <person name="Nordberg H.P."/>
            <person name="Cantor M.N."/>
            <person name="Hua S.X."/>
        </authorList>
    </citation>
    <scope>NUCLEOTIDE SEQUENCE [LARGE SCALE GENOMIC DNA]</scope>
    <source>
        <strain evidence="3">h7</strain>
    </source>
</reference>
<protein>
    <submittedName>
        <fullName evidence="2">Uncharacterized protein</fullName>
    </submittedName>
</protein>